<organism evidence="1 2">
    <name type="scientific">Trichomalopsis sarcophagae</name>
    <dbReference type="NCBI Taxonomy" id="543379"/>
    <lineage>
        <taxon>Eukaryota</taxon>
        <taxon>Metazoa</taxon>
        <taxon>Ecdysozoa</taxon>
        <taxon>Arthropoda</taxon>
        <taxon>Hexapoda</taxon>
        <taxon>Insecta</taxon>
        <taxon>Pterygota</taxon>
        <taxon>Neoptera</taxon>
        <taxon>Endopterygota</taxon>
        <taxon>Hymenoptera</taxon>
        <taxon>Apocrita</taxon>
        <taxon>Proctotrupomorpha</taxon>
        <taxon>Chalcidoidea</taxon>
        <taxon>Pteromalidae</taxon>
        <taxon>Pteromalinae</taxon>
        <taxon>Trichomalopsis</taxon>
    </lineage>
</organism>
<gene>
    <name evidence="1" type="ORF">TSAR_008785</name>
</gene>
<sequence length="70" mass="7853">SELLVILISISSFREAENIQKIYCPVETNISDKLCDSRAAFTAKFRAKQSRLVDIGMREKNETYVGGIGK</sequence>
<evidence type="ECO:0000313" key="2">
    <source>
        <dbReference type="Proteomes" id="UP000215335"/>
    </source>
</evidence>
<keyword evidence="2" id="KW-1185">Reference proteome</keyword>
<accession>A0A232EWF0</accession>
<reference evidence="1 2" key="1">
    <citation type="journal article" date="2017" name="Curr. Biol.">
        <title>The Evolution of Venom by Co-option of Single-Copy Genes.</title>
        <authorList>
            <person name="Martinson E.O."/>
            <person name="Mrinalini"/>
            <person name="Kelkar Y.D."/>
            <person name="Chang C.H."/>
            <person name="Werren J.H."/>
        </authorList>
    </citation>
    <scope>NUCLEOTIDE SEQUENCE [LARGE SCALE GENOMIC DNA]</scope>
    <source>
        <strain evidence="1 2">Alberta</strain>
        <tissue evidence="1">Whole body</tissue>
    </source>
</reference>
<name>A0A232EWF0_9HYME</name>
<evidence type="ECO:0000313" key="1">
    <source>
        <dbReference type="EMBL" id="OXU22680.1"/>
    </source>
</evidence>
<protein>
    <submittedName>
        <fullName evidence="1">Uncharacterized protein</fullName>
    </submittedName>
</protein>
<comment type="caution">
    <text evidence="1">The sequence shown here is derived from an EMBL/GenBank/DDBJ whole genome shotgun (WGS) entry which is preliminary data.</text>
</comment>
<feature type="non-terminal residue" evidence="1">
    <location>
        <position position="1"/>
    </location>
</feature>
<dbReference type="EMBL" id="NNAY01001869">
    <property type="protein sequence ID" value="OXU22680.1"/>
    <property type="molecule type" value="Genomic_DNA"/>
</dbReference>
<proteinExistence type="predicted"/>
<dbReference type="AlphaFoldDB" id="A0A232EWF0"/>
<dbReference type="Proteomes" id="UP000215335">
    <property type="component" value="Unassembled WGS sequence"/>
</dbReference>